<keyword evidence="2" id="KW-1185">Reference proteome</keyword>
<dbReference type="Proteomes" id="UP000037822">
    <property type="component" value="Unassembled WGS sequence"/>
</dbReference>
<dbReference type="AlphaFoldDB" id="A0A0N1F5H6"/>
<name>A0A0N1F5H6_9HYPH</name>
<evidence type="ECO:0000313" key="1">
    <source>
        <dbReference type="EMBL" id="KPH80005.1"/>
    </source>
</evidence>
<dbReference type="PATRIC" id="fig|1526658.3.peg.4539"/>
<dbReference type="EMBL" id="LGSZ01000047">
    <property type="protein sequence ID" value="KPH80005.1"/>
    <property type="molecule type" value="Genomic_DNA"/>
</dbReference>
<protein>
    <submittedName>
        <fullName evidence="1">Uncharacterized protein</fullName>
    </submittedName>
</protein>
<proteinExistence type="predicted"/>
<gene>
    <name evidence="1" type="ORF">AE618_15825</name>
</gene>
<reference evidence="1 2" key="1">
    <citation type="submission" date="2015-07" db="EMBL/GenBank/DDBJ databases">
        <title>Whole genome sequencing of Bosea vaviloviae isolated from cave pool.</title>
        <authorList>
            <person name="Tan N.E.H."/>
            <person name="Lee Y.P."/>
            <person name="Gan H.M."/>
            <person name="Barton H."/>
            <person name="Savka M.A."/>
        </authorList>
    </citation>
    <scope>NUCLEOTIDE SEQUENCE [LARGE SCALE GENOMIC DNA]</scope>
    <source>
        <strain evidence="1 2">SD260</strain>
    </source>
</reference>
<evidence type="ECO:0000313" key="2">
    <source>
        <dbReference type="Proteomes" id="UP000037822"/>
    </source>
</evidence>
<sequence length="82" mass="8275">MMAAGGRHGHCLIVAHDAGLVAVARPARQIGVLDRPMAAGILGTKDACAGRPGLAGQAKAAQTRMALAIRSHPGRSGHCDVT</sequence>
<comment type="caution">
    <text evidence="1">The sequence shown here is derived from an EMBL/GenBank/DDBJ whole genome shotgun (WGS) entry which is preliminary data.</text>
</comment>
<organism evidence="1 2">
    <name type="scientific">Bosea vaviloviae</name>
    <dbReference type="NCBI Taxonomy" id="1526658"/>
    <lineage>
        <taxon>Bacteria</taxon>
        <taxon>Pseudomonadati</taxon>
        <taxon>Pseudomonadota</taxon>
        <taxon>Alphaproteobacteria</taxon>
        <taxon>Hyphomicrobiales</taxon>
        <taxon>Boseaceae</taxon>
        <taxon>Bosea</taxon>
    </lineage>
</organism>
<accession>A0A0N1F5H6</accession>